<reference evidence="1" key="2">
    <citation type="journal article" date="2022" name="Syst. Appl. Microbiol.">
        <title>Chromohalobacter moromii sp. nov., a moderately halophilic bacterium isolated from lupine-based moromi fermentation.</title>
        <authorList>
            <person name="Lulf R.H."/>
            <person name="Hilgarth M."/>
            <person name="Ehrmann M.A."/>
        </authorList>
    </citation>
    <scope>NUCLEOTIDE SEQUENCE</scope>
    <source>
        <strain evidence="1">TMW 2.2304</strain>
    </source>
</reference>
<organism evidence="1 2">
    <name type="scientific">Chromohalobacter moromii</name>
    <dbReference type="NCBI Taxonomy" id="2860329"/>
    <lineage>
        <taxon>Bacteria</taxon>
        <taxon>Pseudomonadati</taxon>
        <taxon>Pseudomonadota</taxon>
        <taxon>Gammaproteobacteria</taxon>
        <taxon>Oceanospirillales</taxon>
        <taxon>Halomonadaceae</taxon>
        <taxon>Chromohalobacter</taxon>
    </lineage>
</organism>
<reference evidence="1" key="1">
    <citation type="submission" date="2021-07" db="EMBL/GenBank/DDBJ databases">
        <authorList>
            <person name="Luelf R.H."/>
        </authorList>
    </citation>
    <scope>NUCLEOTIDE SEQUENCE</scope>
    <source>
        <strain evidence="1">TMW 2.2304</strain>
    </source>
</reference>
<evidence type="ECO:0000313" key="1">
    <source>
        <dbReference type="EMBL" id="MCT8506152.1"/>
    </source>
</evidence>
<gene>
    <name evidence="1" type="ORF">KZO87_12280</name>
</gene>
<name>A0A9X2X4L8_9GAMM</name>
<sequence>MLVEFATPNGSEIHERPVLPLEDDKIEIEGTTYLVTGVKHLIGSEGSPSALVSLATYEEKVSRFYLKG</sequence>
<proteinExistence type="predicted"/>
<protein>
    <submittedName>
        <fullName evidence="1">Uncharacterized protein</fullName>
    </submittedName>
</protein>
<dbReference type="RefSeq" id="WP_261536042.1">
    <property type="nucleotide sequence ID" value="NZ_JAHXDE010000004.1"/>
</dbReference>
<comment type="caution">
    <text evidence="1">The sequence shown here is derived from an EMBL/GenBank/DDBJ whole genome shotgun (WGS) entry which is preliminary data.</text>
</comment>
<keyword evidence="2" id="KW-1185">Reference proteome</keyword>
<dbReference type="AlphaFoldDB" id="A0A9X2X4L8"/>
<dbReference type="EMBL" id="JAHXDE010000004">
    <property type="protein sequence ID" value="MCT8506152.1"/>
    <property type="molecule type" value="Genomic_DNA"/>
</dbReference>
<evidence type="ECO:0000313" key="2">
    <source>
        <dbReference type="Proteomes" id="UP001145353"/>
    </source>
</evidence>
<dbReference type="Proteomes" id="UP001145353">
    <property type="component" value="Unassembled WGS sequence"/>
</dbReference>
<accession>A0A9X2X4L8</accession>